<sequence>MTLIFNSDEPEGSRNDGDTIPTIGKVAVAICPKCNSKFCDRIKRGRVVKYLLPWLKLKRYYCSKCQNRFYKRS</sequence>
<protein>
    <submittedName>
        <fullName evidence="1">Uncharacterized protein</fullName>
    </submittedName>
</protein>
<organism evidence="1 2">
    <name type="scientific">Mucilaginibacter oryzae</name>
    <dbReference type="NCBI Taxonomy" id="468058"/>
    <lineage>
        <taxon>Bacteria</taxon>
        <taxon>Pseudomonadati</taxon>
        <taxon>Bacteroidota</taxon>
        <taxon>Sphingobacteriia</taxon>
        <taxon>Sphingobacteriales</taxon>
        <taxon>Sphingobacteriaceae</taxon>
        <taxon>Mucilaginibacter</taxon>
    </lineage>
</organism>
<gene>
    <name evidence="1" type="ORF">LX99_04782</name>
</gene>
<evidence type="ECO:0000313" key="1">
    <source>
        <dbReference type="EMBL" id="PWK69283.1"/>
    </source>
</evidence>
<dbReference type="Proteomes" id="UP000245678">
    <property type="component" value="Unassembled WGS sequence"/>
</dbReference>
<proteinExistence type="predicted"/>
<name>A0A316GZA3_9SPHI</name>
<reference evidence="1 2" key="1">
    <citation type="submission" date="2018-05" db="EMBL/GenBank/DDBJ databases">
        <title>Genomic Encyclopedia of Archaeal and Bacterial Type Strains, Phase II (KMG-II): from individual species to whole genera.</title>
        <authorList>
            <person name="Goeker M."/>
        </authorList>
    </citation>
    <scope>NUCLEOTIDE SEQUENCE [LARGE SCALE GENOMIC DNA]</scope>
    <source>
        <strain evidence="1 2">DSM 19975</strain>
    </source>
</reference>
<accession>A0A316GZA3</accession>
<keyword evidence="2" id="KW-1185">Reference proteome</keyword>
<dbReference type="AlphaFoldDB" id="A0A316GZA3"/>
<dbReference type="RefSeq" id="WP_109610484.1">
    <property type="nucleotide sequence ID" value="NZ_QGHA01000016.1"/>
</dbReference>
<dbReference type="EMBL" id="QGHA01000016">
    <property type="protein sequence ID" value="PWK69283.1"/>
    <property type="molecule type" value="Genomic_DNA"/>
</dbReference>
<comment type="caution">
    <text evidence="1">The sequence shown here is derived from an EMBL/GenBank/DDBJ whole genome shotgun (WGS) entry which is preliminary data.</text>
</comment>
<evidence type="ECO:0000313" key="2">
    <source>
        <dbReference type="Proteomes" id="UP000245678"/>
    </source>
</evidence>